<dbReference type="GO" id="GO:0006355">
    <property type="term" value="P:regulation of DNA-templated transcription"/>
    <property type="evidence" value="ECO:0007669"/>
    <property type="project" value="UniProtKB-ARBA"/>
</dbReference>
<dbReference type="GO" id="GO:0003677">
    <property type="term" value="F:DNA binding"/>
    <property type="evidence" value="ECO:0007669"/>
    <property type="project" value="UniProtKB-KW"/>
</dbReference>
<evidence type="ECO:0000256" key="2">
    <source>
        <dbReference type="ARBA" id="ARBA00022737"/>
    </source>
</evidence>
<dbReference type="EMBL" id="JARYMX010000003">
    <property type="protein sequence ID" value="KAJ9559049.1"/>
    <property type="molecule type" value="Genomic_DNA"/>
</dbReference>
<keyword evidence="6" id="KW-0539">Nucleus</keyword>
<protein>
    <recommendedName>
        <fullName evidence="7">Myb-like domain-containing protein</fullName>
    </recommendedName>
</protein>
<evidence type="ECO:0000259" key="7">
    <source>
        <dbReference type="PROSITE" id="PS50090"/>
    </source>
</evidence>
<sequence length="459" mass="53418">MEENYMNIFPSSIPQPQPPCDLHYAMVMLGGGGILPYGSDSTTMGINMASEATCDHNGNYNGLNMEINGGCGRWPKEETRALLEIRSRLDSKFKEANQKALLWDQVSRIMSMEHGYKRSGKKCSEKFENLYKYYRKIKDGKAGSRHQNRKHYRFFRHLEALYGHETNPNANLDPYPPSLSNPNIGTTHDTFQPNPHLPNYNIPSTFDSSSCHYENRNATAPPRSWKTTITGLIEAKVHTLMEKQEAWMVKMMKKIDEKENERISNEERRRQEAVMRYEMENKFRANERARMESRDSALMEALIKLTAKECNDQNDDKYEKLIGESSGSDWEENEITQLIHIRSSMETRFEEGGKSMEGVLWEEIALTMACFGYKKRDPLICKWDDHVKFLLRSNKEKEKNICLNLSCDQQNYNVFDQKGGEIRGQYLDPQNDGGYRVLMDDDEWINWYKMKMAKGKEHI</sequence>
<dbReference type="FunFam" id="1.10.10.60:FF:000061">
    <property type="entry name" value="Trihelix transcription factor GT-2"/>
    <property type="match status" value="1"/>
</dbReference>
<evidence type="ECO:0000256" key="6">
    <source>
        <dbReference type="ARBA" id="ARBA00023242"/>
    </source>
</evidence>
<dbReference type="Pfam" id="PF13837">
    <property type="entry name" value="Myb_DNA-bind_4"/>
    <property type="match status" value="2"/>
</dbReference>
<keyword evidence="3" id="KW-0805">Transcription regulation</keyword>
<organism evidence="8 9">
    <name type="scientific">Centaurea solstitialis</name>
    <name type="common">yellow star-thistle</name>
    <dbReference type="NCBI Taxonomy" id="347529"/>
    <lineage>
        <taxon>Eukaryota</taxon>
        <taxon>Viridiplantae</taxon>
        <taxon>Streptophyta</taxon>
        <taxon>Embryophyta</taxon>
        <taxon>Tracheophyta</taxon>
        <taxon>Spermatophyta</taxon>
        <taxon>Magnoliopsida</taxon>
        <taxon>eudicotyledons</taxon>
        <taxon>Gunneridae</taxon>
        <taxon>Pentapetalae</taxon>
        <taxon>asterids</taxon>
        <taxon>campanulids</taxon>
        <taxon>Asterales</taxon>
        <taxon>Asteraceae</taxon>
        <taxon>Carduoideae</taxon>
        <taxon>Cardueae</taxon>
        <taxon>Centaureinae</taxon>
        <taxon>Centaurea</taxon>
    </lineage>
</organism>
<comment type="caution">
    <text evidence="8">The sequence shown here is derived from an EMBL/GenBank/DDBJ whole genome shotgun (WGS) entry which is preliminary data.</text>
</comment>
<dbReference type="AlphaFoldDB" id="A0AA38TDR2"/>
<evidence type="ECO:0000313" key="9">
    <source>
        <dbReference type="Proteomes" id="UP001172457"/>
    </source>
</evidence>
<dbReference type="Gene3D" id="1.10.10.60">
    <property type="entry name" value="Homeodomain-like"/>
    <property type="match status" value="2"/>
</dbReference>
<keyword evidence="2" id="KW-0677">Repeat</keyword>
<evidence type="ECO:0000313" key="8">
    <source>
        <dbReference type="EMBL" id="KAJ9559049.1"/>
    </source>
</evidence>
<evidence type="ECO:0000256" key="1">
    <source>
        <dbReference type="ARBA" id="ARBA00004123"/>
    </source>
</evidence>
<dbReference type="InterPro" id="IPR001005">
    <property type="entry name" value="SANT/Myb"/>
</dbReference>
<dbReference type="PANTHER" id="PTHR21654">
    <property type="entry name" value="FI21293P1"/>
    <property type="match status" value="1"/>
</dbReference>
<evidence type="ECO:0000256" key="5">
    <source>
        <dbReference type="ARBA" id="ARBA00023163"/>
    </source>
</evidence>
<comment type="subcellular location">
    <subcellularLocation>
        <location evidence="1">Nucleus</location>
    </subcellularLocation>
</comment>
<reference evidence="8" key="1">
    <citation type="submission" date="2023-03" db="EMBL/GenBank/DDBJ databases">
        <title>Chromosome-scale reference genome and RAD-based genetic map of yellow starthistle (Centaurea solstitialis) reveal putative structural variation and QTLs associated with invader traits.</title>
        <authorList>
            <person name="Reatini B."/>
            <person name="Cang F.A."/>
            <person name="Jiang Q."/>
            <person name="Mckibben M.T.W."/>
            <person name="Barker M.S."/>
            <person name="Rieseberg L.H."/>
            <person name="Dlugosch K.M."/>
        </authorList>
    </citation>
    <scope>NUCLEOTIDE SEQUENCE</scope>
    <source>
        <strain evidence="8">CAN-66</strain>
        <tissue evidence="8">Leaf</tissue>
    </source>
</reference>
<dbReference type="CDD" id="cd12203">
    <property type="entry name" value="GT1"/>
    <property type="match status" value="1"/>
</dbReference>
<evidence type="ECO:0000256" key="4">
    <source>
        <dbReference type="ARBA" id="ARBA00023125"/>
    </source>
</evidence>
<keyword evidence="9" id="KW-1185">Reference proteome</keyword>
<gene>
    <name evidence="8" type="ORF">OSB04_013663</name>
</gene>
<dbReference type="Proteomes" id="UP001172457">
    <property type="component" value="Chromosome 3"/>
</dbReference>
<keyword evidence="5" id="KW-0804">Transcription</keyword>
<dbReference type="InterPro" id="IPR044822">
    <property type="entry name" value="Myb_DNA-bind_4"/>
</dbReference>
<keyword evidence="4" id="KW-0238">DNA-binding</keyword>
<dbReference type="PROSITE" id="PS50090">
    <property type="entry name" value="MYB_LIKE"/>
    <property type="match status" value="1"/>
</dbReference>
<feature type="domain" description="Myb-like" evidence="7">
    <location>
        <begin position="72"/>
        <end position="131"/>
    </location>
</feature>
<evidence type="ECO:0000256" key="3">
    <source>
        <dbReference type="ARBA" id="ARBA00023015"/>
    </source>
</evidence>
<dbReference type="PANTHER" id="PTHR21654:SF75">
    <property type="entry name" value="TRANSCRIPTION FACTOR MYB FAMILY"/>
    <property type="match status" value="1"/>
</dbReference>
<proteinExistence type="predicted"/>
<accession>A0AA38TDR2</accession>
<name>A0AA38TDR2_9ASTR</name>
<dbReference type="GO" id="GO:0005634">
    <property type="term" value="C:nucleus"/>
    <property type="evidence" value="ECO:0007669"/>
    <property type="project" value="UniProtKB-SubCell"/>
</dbReference>